<dbReference type="InterPro" id="IPR010162">
    <property type="entry name" value="PepT-like"/>
</dbReference>
<comment type="similarity">
    <text evidence="5">Belongs to the peptidase M42 family.</text>
</comment>
<dbReference type="Pfam" id="PF07687">
    <property type="entry name" value="M20_dimer"/>
    <property type="match status" value="1"/>
</dbReference>
<dbReference type="SUPFAM" id="SSF55031">
    <property type="entry name" value="Bacterial exopeptidase dimerisation domain"/>
    <property type="match status" value="1"/>
</dbReference>
<protein>
    <submittedName>
        <fullName evidence="8">Peptidase T</fullName>
        <ecNumber evidence="8">3.4.11.-</ecNumber>
        <ecNumber evidence="8">3.4.11.4</ecNumber>
    </submittedName>
</protein>
<keyword evidence="4" id="KW-0862">Zinc</keyword>
<dbReference type="InterPro" id="IPR036264">
    <property type="entry name" value="Bact_exopeptidase_dim_dom"/>
</dbReference>
<organism evidence="8 9">
    <name type="scientific">Clostridium cochlearium</name>
    <dbReference type="NCBI Taxonomy" id="1494"/>
    <lineage>
        <taxon>Bacteria</taxon>
        <taxon>Bacillati</taxon>
        <taxon>Bacillota</taxon>
        <taxon>Clostridia</taxon>
        <taxon>Eubacteriales</taxon>
        <taxon>Clostridiaceae</taxon>
        <taxon>Clostridium</taxon>
    </lineage>
</organism>
<proteinExistence type="inferred from homology"/>
<evidence type="ECO:0000259" key="7">
    <source>
        <dbReference type="Pfam" id="PF07687"/>
    </source>
</evidence>
<dbReference type="RefSeq" id="WP_111921414.1">
    <property type="nucleotide sequence ID" value="NZ_UAWC01000007.1"/>
</dbReference>
<evidence type="ECO:0000256" key="1">
    <source>
        <dbReference type="ARBA" id="ARBA00001947"/>
    </source>
</evidence>
<accession>A0A2X2WDW5</accession>
<dbReference type="Pfam" id="PF01546">
    <property type="entry name" value="Peptidase_M20"/>
    <property type="match status" value="1"/>
</dbReference>
<dbReference type="SUPFAM" id="SSF53187">
    <property type="entry name" value="Zn-dependent exopeptidases"/>
    <property type="match status" value="1"/>
</dbReference>
<dbReference type="NCBIfam" id="TIGR01883">
    <property type="entry name" value="PepT-like"/>
    <property type="match status" value="1"/>
</dbReference>
<dbReference type="InterPro" id="IPR002933">
    <property type="entry name" value="Peptidase_M20"/>
</dbReference>
<evidence type="ECO:0000256" key="4">
    <source>
        <dbReference type="ARBA" id="ARBA00022833"/>
    </source>
</evidence>
<dbReference type="EC" id="3.4.11.4" evidence="8"/>
<comment type="cofactor">
    <cofactor evidence="6">
        <name>a divalent metal cation</name>
        <dbReference type="ChEBI" id="CHEBI:60240"/>
    </cofactor>
    <text evidence="6">Binds 2 divalent metal cations per subunit.</text>
</comment>
<gene>
    <name evidence="8" type="primary">pepT</name>
    <name evidence="8" type="ORF">NCTC13028_01119</name>
</gene>
<evidence type="ECO:0000313" key="8">
    <source>
        <dbReference type="EMBL" id="SQB34225.1"/>
    </source>
</evidence>
<keyword evidence="3 8" id="KW-0378">Hydrolase</keyword>
<dbReference type="EMBL" id="UAWC01000007">
    <property type="protein sequence ID" value="SQB34225.1"/>
    <property type="molecule type" value="Genomic_DNA"/>
</dbReference>
<dbReference type="PANTHER" id="PTHR42994">
    <property type="entry name" value="PEPTIDASE T"/>
    <property type="match status" value="1"/>
</dbReference>
<reference evidence="8 9" key="1">
    <citation type="submission" date="2018-06" db="EMBL/GenBank/DDBJ databases">
        <authorList>
            <consortium name="Pathogen Informatics"/>
            <person name="Doyle S."/>
        </authorList>
    </citation>
    <scope>NUCLEOTIDE SEQUENCE [LARGE SCALE GENOMIC DNA]</scope>
    <source>
        <strain evidence="8 9">NCTC13028</strain>
    </source>
</reference>
<evidence type="ECO:0000256" key="5">
    <source>
        <dbReference type="PIRNR" id="PIRNR001123"/>
    </source>
</evidence>
<evidence type="ECO:0000256" key="6">
    <source>
        <dbReference type="PIRSR" id="PIRSR001123-2"/>
    </source>
</evidence>
<dbReference type="Gene3D" id="3.40.630.10">
    <property type="entry name" value="Zn peptidases"/>
    <property type="match status" value="1"/>
</dbReference>
<dbReference type="Proteomes" id="UP000250223">
    <property type="component" value="Unassembled WGS sequence"/>
</dbReference>
<keyword evidence="2 6" id="KW-0479">Metal-binding</keyword>
<dbReference type="GO" id="GO:0045148">
    <property type="term" value="F:tripeptide aminopeptidase activity"/>
    <property type="evidence" value="ECO:0007669"/>
    <property type="project" value="UniProtKB-EC"/>
</dbReference>
<keyword evidence="8" id="KW-0645">Protease</keyword>
<sequence length="369" mass="39822">MIKEERLLDKFLEYVQIDSESLNEKEMMETLIRDMKELGMEVSTDNTGEKVGSNGTSVYGYLKGDLDIEPILFSCHMDTVTPGIGVKPVIKDGVIYSSGDTILGGDDKSGIVSVLEAIKTIKENNISHGPIEVVFTICEEIGLKGSKNADYSKIKSKKAFILDSGGDVGKVIIKAPAQDKINVKVNGKAAHAGVAPEEGISAIQVAAEAISNMKLLRIDEETTANVGIIEGGKATNIVCPEVEIKAEARSINKDKLKKQTEHMVECFNKAAEKFGVIVDIDVTHSYDPVNLDVEDETVQIVKKACEEIGVNFQPAASGGGSDANVFNGNGIKAVNLATGMAKVHTTEEYITIENLNNTAKLVYQIMLRK</sequence>
<name>A0A2X2WDW5_CLOCO</name>
<keyword evidence="8" id="KW-0031">Aminopeptidase</keyword>
<evidence type="ECO:0000256" key="3">
    <source>
        <dbReference type="ARBA" id="ARBA00022801"/>
    </source>
</evidence>
<evidence type="ECO:0000313" key="9">
    <source>
        <dbReference type="Proteomes" id="UP000250223"/>
    </source>
</evidence>
<dbReference type="InterPro" id="IPR011650">
    <property type="entry name" value="Peptidase_M20_dimer"/>
</dbReference>
<dbReference type="EC" id="3.4.11.-" evidence="8"/>
<dbReference type="PANTHER" id="PTHR42994:SF2">
    <property type="entry name" value="PEPTIDASE"/>
    <property type="match status" value="1"/>
</dbReference>
<feature type="binding site" evidence="6">
    <location>
        <position position="344"/>
    </location>
    <ligand>
        <name>Zn(2+)</name>
        <dbReference type="ChEBI" id="CHEBI:29105"/>
        <label>2</label>
    </ligand>
</feature>
<dbReference type="GO" id="GO:0046872">
    <property type="term" value="F:metal ion binding"/>
    <property type="evidence" value="ECO:0007669"/>
    <property type="project" value="UniProtKB-UniRule"/>
</dbReference>
<dbReference type="InterPro" id="IPR008007">
    <property type="entry name" value="Peptidase_M42"/>
</dbReference>
<dbReference type="AlphaFoldDB" id="A0A2X2WDW5"/>
<feature type="domain" description="Peptidase M20 dimerisation" evidence="7">
    <location>
        <begin position="182"/>
        <end position="273"/>
    </location>
</feature>
<dbReference type="Gene3D" id="3.30.70.360">
    <property type="match status" value="1"/>
</dbReference>
<evidence type="ECO:0000256" key="2">
    <source>
        <dbReference type="ARBA" id="ARBA00022723"/>
    </source>
</evidence>
<comment type="cofactor">
    <cofactor evidence="1">
        <name>Zn(2+)</name>
        <dbReference type="ChEBI" id="CHEBI:29105"/>
    </cofactor>
</comment>
<dbReference type="PIRSF" id="PIRSF001123">
    <property type="entry name" value="PepA_GA"/>
    <property type="match status" value="1"/>
</dbReference>